<keyword evidence="3" id="KW-1185">Reference proteome</keyword>
<evidence type="ECO:0000313" key="3">
    <source>
        <dbReference type="Proteomes" id="UP000283269"/>
    </source>
</evidence>
<dbReference type="InParanoid" id="A0A409XL39"/>
<dbReference type="Proteomes" id="UP000283269">
    <property type="component" value="Unassembled WGS sequence"/>
</dbReference>
<evidence type="ECO:0000313" key="2">
    <source>
        <dbReference type="EMBL" id="PPQ91454.1"/>
    </source>
</evidence>
<sequence>MKRTHSQLQTSQGVNKPASSSRMPPPQSSLIVTQGNMLKLNWIFIKPDRKVKTLWRYDTNIHDEGLPDSVKEQIDENKRRRWQLCTSPFVYVNVGCYVGSWYEMSRTDLTSTRLDDAGSLTVLAFAEDISRCIIIGRDRISTTIQLLSTKAATGDKDDEDGETANVLTFYVSEGRVADFVLRSRCFSLIDDHGGVSHINEYKYSFQPLVPGRHEPMVVFPFGAPTTSLLDVAGADDNRWLSLFCAYTERQSINPSRTLVLDHGVLPLARQQRQQLMGSYRHPTSYLGEFDTYVETPQFRYVPHLLPLLILCSSTKDT</sequence>
<gene>
    <name evidence="2" type="ORF">CVT25_014224</name>
</gene>
<feature type="region of interest" description="Disordered" evidence="1">
    <location>
        <begin position="1"/>
        <end position="28"/>
    </location>
</feature>
<evidence type="ECO:0000256" key="1">
    <source>
        <dbReference type="SAM" id="MobiDB-lite"/>
    </source>
</evidence>
<dbReference type="EMBL" id="NHYD01001345">
    <property type="protein sequence ID" value="PPQ91454.1"/>
    <property type="molecule type" value="Genomic_DNA"/>
</dbReference>
<protein>
    <submittedName>
        <fullName evidence="2">Uncharacterized protein</fullName>
    </submittedName>
</protein>
<accession>A0A409XL39</accession>
<name>A0A409XL39_PSICY</name>
<dbReference type="AlphaFoldDB" id="A0A409XL39"/>
<proteinExistence type="predicted"/>
<organism evidence="2 3">
    <name type="scientific">Psilocybe cyanescens</name>
    <dbReference type="NCBI Taxonomy" id="93625"/>
    <lineage>
        <taxon>Eukaryota</taxon>
        <taxon>Fungi</taxon>
        <taxon>Dikarya</taxon>
        <taxon>Basidiomycota</taxon>
        <taxon>Agaricomycotina</taxon>
        <taxon>Agaricomycetes</taxon>
        <taxon>Agaricomycetidae</taxon>
        <taxon>Agaricales</taxon>
        <taxon>Agaricineae</taxon>
        <taxon>Strophariaceae</taxon>
        <taxon>Psilocybe</taxon>
    </lineage>
</organism>
<comment type="caution">
    <text evidence="2">The sequence shown here is derived from an EMBL/GenBank/DDBJ whole genome shotgun (WGS) entry which is preliminary data.</text>
</comment>
<reference evidence="2 3" key="1">
    <citation type="journal article" date="2018" name="Evol. Lett.">
        <title>Horizontal gene cluster transfer increased hallucinogenic mushroom diversity.</title>
        <authorList>
            <person name="Reynolds H.T."/>
            <person name="Vijayakumar V."/>
            <person name="Gluck-Thaler E."/>
            <person name="Korotkin H.B."/>
            <person name="Matheny P.B."/>
            <person name="Slot J.C."/>
        </authorList>
    </citation>
    <scope>NUCLEOTIDE SEQUENCE [LARGE SCALE GENOMIC DNA]</scope>
    <source>
        <strain evidence="2 3">2631</strain>
    </source>
</reference>